<accession>A0ABM1EE61</accession>
<evidence type="ECO:0000259" key="2">
    <source>
        <dbReference type="Pfam" id="PF20478"/>
    </source>
</evidence>
<dbReference type="RefSeq" id="XP_014670482.1">
    <property type="nucleotide sequence ID" value="XM_014814996.1"/>
</dbReference>
<sequence>MHSTSSLVVIRISTMPPRRRGRRSGAGERSRRPRSRGSRRPALSRQLTSAEETLHTVENRRATMRNIISQMPMERIQDVILQMIESHPSLVFNILDPPAQQPGGHHPPGGSPLPDWCVCTKCRTMPTEAERICCGREQCLSTLPDFSIIILDEAVLAIARMYRQDVLVLAEDADVRKANRPT</sequence>
<dbReference type="InterPro" id="IPR046815">
    <property type="entry name" value="P2RX7_C"/>
</dbReference>
<evidence type="ECO:0000313" key="3">
    <source>
        <dbReference type="Proteomes" id="UP000695022"/>
    </source>
</evidence>
<dbReference type="Proteomes" id="UP000695022">
    <property type="component" value="Unplaced"/>
</dbReference>
<name>A0ABM1EE61_PRICU</name>
<evidence type="ECO:0000313" key="4">
    <source>
        <dbReference type="RefSeq" id="XP_014670482.1"/>
    </source>
</evidence>
<dbReference type="PANTHER" id="PTHR36981:SF3">
    <property type="entry name" value="UBIQUITIN-LIKE PROTEASE FAMILY PROFILE DOMAIN-CONTAINING PROTEIN"/>
    <property type="match status" value="1"/>
</dbReference>
<proteinExistence type="predicted"/>
<protein>
    <submittedName>
        <fullName evidence="4">Uncharacterized protein LOC106811407</fullName>
    </submittedName>
</protein>
<reference evidence="4" key="1">
    <citation type="submission" date="2025-08" db="UniProtKB">
        <authorList>
            <consortium name="RefSeq"/>
        </authorList>
    </citation>
    <scope>IDENTIFICATION</scope>
</reference>
<feature type="region of interest" description="Disordered" evidence="1">
    <location>
        <begin position="1"/>
        <end position="46"/>
    </location>
</feature>
<dbReference type="PANTHER" id="PTHR36981">
    <property type="entry name" value="ZGC:195170"/>
    <property type="match status" value="1"/>
</dbReference>
<gene>
    <name evidence="4" type="primary">LOC106811407</name>
</gene>
<feature type="domain" description="P2X purinoreceptor 7 intracellular" evidence="2">
    <location>
        <begin position="105"/>
        <end position="173"/>
    </location>
</feature>
<organism evidence="3 4">
    <name type="scientific">Priapulus caudatus</name>
    <name type="common">Priapulid worm</name>
    <dbReference type="NCBI Taxonomy" id="37621"/>
    <lineage>
        <taxon>Eukaryota</taxon>
        <taxon>Metazoa</taxon>
        <taxon>Ecdysozoa</taxon>
        <taxon>Scalidophora</taxon>
        <taxon>Priapulida</taxon>
        <taxon>Priapulimorpha</taxon>
        <taxon>Priapulimorphida</taxon>
        <taxon>Priapulidae</taxon>
        <taxon>Priapulus</taxon>
    </lineage>
</organism>
<evidence type="ECO:0000256" key="1">
    <source>
        <dbReference type="SAM" id="MobiDB-lite"/>
    </source>
</evidence>
<dbReference type="Pfam" id="PF20478">
    <property type="entry name" value="P2RX7_C"/>
    <property type="match status" value="1"/>
</dbReference>
<dbReference type="GeneID" id="106811407"/>
<keyword evidence="3" id="KW-1185">Reference proteome</keyword>